<proteinExistence type="predicted"/>
<accession>A0A803M6I5</accession>
<feature type="domain" description="PB1-like" evidence="2">
    <location>
        <begin position="8"/>
        <end position="107"/>
    </location>
</feature>
<reference evidence="3" key="1">
    <citation type="journal article" date="2017" name="Nature">
        <title>The genome of Chenopodium quinoa.</title>
        <authorList>
            <person name="Jarvis D.E."/>
            <person name="Ho Y.S."/>
            <person name="Lightfoot D.J."/>
            <person name="Schmoeckel S.M."/>
            <person name="Li B."/>
            <person name="Borm T.J.A."/>
            <person name="Ohyanagi H."/>
            <person name="Mineta K."/>
            <person name="Michell C.T."/>
            <person name="Saber N."/>
            <person name="Kharbatia N.M."/>
            <person name="Rupper R.R."/>
            <person name="Sharp A.R."/>
            <person name="Dally N."/>
            <person name="Boughton B.A."/>
            <person name="Woo Y.H."/>
            <person name="Gao G."/>
            <person name="Schijlen E.G.W.M."/>
            <person name="Guo X."/>
            <person name="Momin A.A."/>
            <person name="Negrao S."/>
            <person name="Al-Babili S."/>
            <person name="Gehring C."/>
            <person name="Roessner U."/>
            <person name="Jung C."/>
            <person name="Murphy K."/>
            <person name="Arold S.T."/>
            <person name="Gojobori T."/>
            <person name="van der Linden C.G."/>
            <person name="van Loo E.N."/>
            <person name="Jellen E.N."/>
            <person name="Maughan P.J."/>
            <person name="Tester M."/>
        </authorList>
    </citation>
    <scope>NUCLEOTIDE SEQUENCE [LARGE SCALE GENOMIC DNA]</scope>
    <source>
        <strain evidence="3">cv. PI 614886</strain>
    </source>
</reference>
<dbReference type="EnsemblPlants" id="AUR62024058-RA">
    <property type="protein sequence ID" value="AUR62024058-RA:cds"/>
    <property type="gene ID" value="AUR62024058"/>
</dbReference>
<feature type="compositionally biased region" description="Gly residues" evidence="1">
    <location>
        <begin position="183"/>
        <end position="204"/>
    </location>
</feature>
<keyword evidence="4" id="KW-1185">Reference proteome</keyword>
<protein>
    <recommendedName>
        <fullName evidence="2">PB1-like domain-containing protein</fullName>
    </recommendedName>
</protein>
<dbReference type="AlphaFoldDB" id="A0A803M6I5"/>
<organism evidence="3 4">
    <name type="scientific">Chenopodium quinoa</name>
    <name type="common">Quinoa</name>
    <dbReference type="NCBI Taxonomy" id="63459"/>
    <lineage>
        <taxon>Eukaryota</taxon>
        <taxon>Viridiplantae</taxon>
        <taxon>Streptophyta</taxon>
        <taxon>Embryophyta</taxon>
        <taxon>Tracheophyta</taxon>
        <taxon>Spermatophyta</taxon>
        <taxon>Magnoliopsida</taxon>
        <taxon>eudicotyledons</taxon>
        <taxon>Gunneridae</taxon>
        <taxon>Pentapetalae</taxon>
        <taxon>Caryophyllales</taxon>
        <taxon>Chenopodiaceae</taxon>
        <taxon>Chenopodioideae</taxon>
        <taxon>Atripliceae</taxon>
        <taxon>Chenopodium</taxon>
    </lineage>
</organism>
<feature type="region of interest" description="Disordered" evidence="1">
    <location>
        <begin position="232"/>
        <end position="258"/>
    </location>
</feature>
<evidence type="ECO:0000313" key="3">
    <source>
        <dbReference type="EnsemblPlants" id="AUR62024058-RA:cds"/>
    </source>
</evidence>
<feature type="compositionally biased region" description="Low complexity" evidence="1">
    <location>
        <begin position="242"/>
        <end position="258"/>
    </location>
</feature>
<sequence>MSKNSLSENVSLRYWHGGNFKIVGNGELVYMGGKGRTFQVSPDELCYWELLELGTKCGDYIKIAALYYLVPGKSLADGLRKIAGDAEVLEMGEIVMKHRSIDVYVLHSDKELQVSAENPNPEFVPDEEDEEEGIDVELEVEDDDFEVDEGLDRVDLVTGESDNSDEEPSQLGRGGRVIYSGRGARGGARGGATSGARGGAVRGTRGGRGRGRAGVGVLFSADGTPVLQAPFTRNRARNQEAHISTQSSQTSTVHQQHP</sequence>
<evidence type="ECO:0000313" key="4">
    <source>
        <dbReference type="Proteomes" id="UP000596660"/>
    </source>
</evidence>
<dbReference type="Proteomes" id="UP000596660">
    <property type="component" value="Unplaced"/>
</dbReference>
<dbReference type="InterPro" id="IPR058594">
    <property type="entry name" value="PB1-like_dom_pln"/>
</dbReference>
<dbReference type="Gramene" id="AUR62024058-RA">
    <property type="protein sequence ID" value="AUR62024058-RA:cds"/>
    <property type="gene ID" value="AUR62024058"/>
</dbReference>
<reference evidence="3" key="2">
    <citation type="submission" date="2021-03" db="UniProtKB">
        <authorList>
            <consortium name="EnsemblPlants"/>
        </authorList>
    </citation>
    <scope>IDENTIFICATION</scope>
</reference>
<name>A0A803M6I5_CHEQI</name>
<evidence type="ECO:0000259" key="2">
    <source>
        <dbReference type="Pfam" id="PF26130"/>
    </source>
</evidence>
<feature type="region of interest" description="Disordered" evidence="1">
    <location>
        <begin position="156"/>
        <end position="216"/>
    </location>
</feature>
<evidence type="ECO:0000256" key="1">
    <source>
        <dbReference type="SAM" id="MobiDB-lite"/>
    </source>
</evidence>
<dbReference type="Pfam" id="PF26130">
    <property type="entry name" value="PB1-like"/>
    <property type="match status" value="1"/>
</dbReference>